<geneLocation type="mitochondrion" evidence="2"/>
<organism evidence="2 3">
    <name type="scientific">Plasmodiophora brassicae</name>
    <name type="common">Clubroot disease agent</name>
    <dbReference type="NCBI Taxonomy" id="37360"/>
    <lineage>
        <taxon>Eukaryota</taxon>
        <taxon>Sar</taxon>
        <taxon>Rhizaria</taxon>
        <taxon>Endomyxa</taxon>
        <taxon>Phytomyxea</taxon>
        <taxon>Plasmodiophorida</taxon>
        <taxon>Plasmodiophoridae</taxon>
        <taxon>Plasmodiophora</taxon>
    </lineage>
</organism>
<dbReference type="EMBL" id="OVEO01000001">
    <property type="protein sequence ID" value="SPQ92952.1"/>
    <property type="molecule type" value="Genomic_DNA"/>
</dbReference>
<protein>
    <submittedName>
        <fullName evidence="2">Uncharacterized protein</fullName>
    </submittedName>
</protein>
<dbReference type="InterPro" id="IPR029063">
    <property type="entry name" value="SAM-dependent_MTases_sf"/>
</dbReference>
<feature type="region of interest" description="Disordered" evidence="1">
    <location>
        <begin position="650"/>
        <end position="675"/>
    </location>
</feature>
<keyword evidence="2" id="KW-0496">Mitochondrion</keyword>
<dbReference type="SUPFAM" id="SSF53335">
    <property type="entry name" value="S-adenosyl-L-methionine-dependent methyltransferases"/>
    <property type="match status" value="1"/>
</dbReference>
<reference evidence="2 3" key="1">
    <citation type="submission" date="2018-03" db="EMBL/GenBank/DDBJ databases">
        <authorList>
            <person name="Fogelqvist J."/>
        </authorList>
    </citation>
    <scope>NUCLEOTIDE SEQUENCE [LARGE SCALE GENOMIC DNA]</scope>
</reference>
<evidence type="ECO:0000256" key="1">
    <source>
        <dbReference type="SAM" id="MobiDB-lite"/>
    </source>
</evidence>
<gene>
    <name evidence="2" type="ORF">PLBR_LOCUS167</name>
</gene>
<proteinExistence type="predicted"/>
<evidence type="ECO:0000313" key="3">
    <source>
        <dbReference type="Proteomes" id="UP000290189"/>
    </source>
</evidence>
<dbReference type="Proteomes" id="UP000290189">
    <property type="component" value="Unassembled WGS sequence"/>
</dbReference>
<sequence>MVVQEGDLLAVFDQWRRVHSSPSIRNDADAFTSFLLGGSVDFEAYDSCDALDAIRAFRAQMTNDDNVTIASLKCALLQSSTTRKLEGDFFTPAVWVRQAYALLDAHIAPSWYQDHVVWDASCGTANLTRLRAFPKLLLSTKNDQDLRVATLLGYARAPSAQCTPFDFLESMDAPEPFLPTLQAANGIVFLNNPPYKTANEQSFTTSVKRHGGLSATPVKQAMRDEGLTAGGNQLAAQFLFKLTTIMRSPACSSALAGNGVYLASYTPGNLITGPAYFPFMRYLMTHWQYVAGFTFPATEFQGVVGRFSIAFTLWKARPQCAPAGRGHRIGTFPMAAFEYDAATRQPRRVGQVTLRAVPPEHRINRWASSSPTKHCRPAVPLTNPVSVLQQCRYKVLNALPGDALGYCHSNGNSVQHNDQLVGLYSSAFAAGHGFAVRPDNFERACALFAARRLVRRSALTWQAEYSAPTCDPADPRWRRWVRDAVVFALFDTKSNQSALRGLPGPVPSLSNPWFWASKSSMRALAVEADFSDMVDDIDRCRAPDRPFVAEWLQNNRSRLGDDARLLLEFGERILAETMPMRTDLPQRERALLHLHAWDSGWYQIRQGLKRHSEGKRWMREWDELRTRLAGRLRPGIHEWGLLPQFELAANNDPGPAKRHRDASADECSKRNCIKH</sequence>
<name>A0A3P3XYI7_PLABS</name>
<dbReference type="AlphaFoldDB" id="A0A3P3XYI7"/>
<accession>A0A3P3XYI7</accession>
<evidence type="ECO:0000313" key="2">
    <source>
        <dbReference type="EMBL" id="SPQ92952.1"/>
    </source>
</evidence>